<keyword evidence="1" id="KW-1133">Transmembrane helix</keyword>
<dbReference type="EMBL" id="CP000394">
    <property type="protein sequence ID" value="ABI61571.2"/>
    <property type="molecule type" value="Genomic_DNA"/>
</dbReference>
<name>Q0BUD1_GRABC</name>
<accession>Q0BUD1</accession>
<dbReference type="eggNOG" id="COG0741">
    <property type="taxonomic scope" value="Bacteria"/>
</dbReference>
<sequence length="336" mass="36972">MNEAIMHGSRILPCHCRSACHLTDWSTNSDAGTERSIVDDKLYCSVLVASYLAFRPTCRMFIAAMTVQTRCFTLVLCFISLFIGEPTLRAASVEEPVREQRVSPETWAREQSRLCRNAIEEAERLFPVKKGLLLAISRVESGRPVQIEASRLAQSLEPWPWTINADGQGYFFDSKAAAVAWAKQALAQKRVQFMDIGCMQVDLQMHPAAFKTVEDAFDPHTNVTYAARFLTALYDGPANSDWGLAAGLYHSSTPALAADYRNRVAAVGAGVVSTVIAFPPTFLSAKRAGTLHMALAGGGSLAINVRRQPARLHRRQSPCAVARMLGPYLPRRPRGC</sequence>
<feature type="transmembrane region" description="Helical" evidence="1">
    <location>
        <begin position="60"/>
        <end position="83"/>
    </location>
</feature>
<dbReference type="STRING" id="391165.GbCGDNIH1_0673"/>
<keyword evidence="1" id="KW-0812">Transmembrane</keyword>
<dbReference type="InterPro" id="IPR023346">
    <property type="entry name" value="Lysozyme-like_dom_sf"/>
</dbReference>
<dbReference type="Proteomes" id="UP000001963">
    <property type="component" value="Chromosome"/>
</dbReference>
<evidence type="ECO:0000256" key="1">
    <source>
        <dbReference type="SAM" id="Phobius"/>
    </source>
</evidence>
<dbReference type="CAZy" id="GH23">
    <property type="family name" value="Glycoside Hydrolase Family 23"/>
</dbReference>
<keyword evidence="3" id="KW-1185">Reference proteome</keyword>
<dbReference type="AlphaFoldDB" id="Q0BUD1"/>
<evidence type="ECO:0000313" key="3">
    <source>
        <dbReference type="Proteomes" id="UP000001963"/>
    </source>
</evidence>
<reference evidence="2 3" key="1">
    <citation type="journal article" date="2007" name="J. Bacteriol.">
        <title>Genome sequence analysis of the emerging human pathogenic acetic acid bacterium Granulibacter bethesdensis.</title>
        <authorList>
            <person name="Greenberg D.E."/>
            <person name="Porcella S.F."/>
            <person name="Zelazny A.M."/>
            <person name="Virtaneva K."/>
            <person name="Sturdevant D.E."/>
            <person name="Kupko J.J.III."/>
            <person name="Barbian K.D."/>
            <person name="Babar A."/>
            <person name="Dorward D.W."/>
            <person name="Holland S.M."/>
        </authorList>
    </citation>
    <scope>NUCLEOTIDE SEQUENCE [LARGE SCALE GENOMIC DNA]</scope>
    <source>
        <strain evidence="3">ATCC BAA-1260 / CGDNIH1</strain>
    </source>
</reference>
<gene>
    <name evidence="2" type="ordered locus">GbCGDNIH1_0673</name>
</gene>
<organism evidence="2 3">
    <name type="scientific">Granulibacter bethesdensis (strain ATCC BAA-1260 / CGDNIH1)</name>
    <dbReference type="NCBI Taxonomy" id="391165"/>
    <lineage>
        <taxon>Bacteria</taxon>
        <taxon>Pseudomonadati</taxon>
        <taxon>Pseudomonadota</taxon>
        <taxon>Alphaproteobacteria</taxon>
        <taxon>Acetobacterales</taxon>
        <taxon>Acetobacteraceae</taxon>
        <taxon>Granulibacter</taxon>
    </lineage>
</organism>
<proteinExistence type="predicted"/>
<dbReference type="SUPFAM" id="SSF53955">
    <property type="entry name" value="Lysozyme-like"/>
    <property type="match status" value="1"/>
</dbReference>
<keyword evidence="1" id="KW-0472">Membrane</keyword>
<dbReference type="Gene3D" id="1.10.530.10">
    <property type="match status" value="1"/>
</dbReference>
<evidence type="ECO:0000313" key="2">
    <source>
        <dbReference type="EMBL" id="ABI61571.2"/>
    </source>
</evidence>
<dbReference type="KEGG" id="gbe:GbCGDNIH1_0673"/>
<protein>
    <submittedName>
        <fullName evidence="2">Transglycosylase SLT family protein</fullName>
    </submittedName>
</protein>